<comment type="subcellular location">
    <subcellularLocation>
        <location evidence="1">Membrane</location>
        <topology evidence="1">Multi-pass membrane protein</topology>
    </subcellularLocation>
</comment>
<feature type="domain" description="Yip1" evidence="6">
    <location>
        <begin position="8"/>
        <end position="176"/>
    </location>
</feature>
<evidence type="ECO:0000256" key="5">
    <source>
        <dbReference type="SAM" id="Phobius"/>
    </source>
</evidence>
<proteinExistence type="predicted"/>
<organism evidence="7 8">
    <name type="scientific">Limisphaera ngatamarikiensis</name>
    <dbReference type="NCBI Taxonomy" id="1324935"/>
    <lineage>
        <taxon>Bacteria</taxon>
        <taxon>Pseudomonadati</taxon>
        <taxon>Verrucomicrobiota</taxon>
        <taxon>Verrucomicrobiia</taxon>
        <taxon>Limisphaerales</taxon>
        <taxon>Limisphaeraceae</taxon>
        <taxon>Limisphaera</taxon>
    </lineage>
</organism>
<evidence type="ECO:0000313" key="7">
    <source>
        <dbReference type="EMBL" id="NGO38716.1"/>
    </source>
</evidence>
<evidence type="ECO:0000259" key="6">
    <source>
        <dbReference type="Pfam" id="PF04893"/>
    </source>
</evidence>
<keyword evidence="3 5" id="KW-1133">Transmembrane helix</keyword>
<feature type="transmembrane region" description="Helical" evidence="5">
    <location>
        <begin position="29"/>
        <end position="51"/>
    </location>
</feature>
<evidence type="ECO:0000256" key="2">
    <source>
        <dbReference type="ARBA" id="ARBA00022692"/>
    </source>
</evidence>
<sequence length="209" mass="23693">MIRALLLVLEPERSWDEIATKQRSIARVFWLYVMPLLLLTSVIEGLGMHYWGEWRGEPPRLKLMTVPEVVVMEVAQILVHVAVLFFGAKMFKSLGETFHGQHTYHQAFTVVAYGLGPYWTVRILDAWPAVSPWFTYAIGIALTVAVLYHGVPRIMMPDPPQAFGVYLIGSLVLALATGIGKFLLVWLQQGRFIEFERVLVRWVSLLLGG</sequence>
<feature type="transmembrane region" description="Helical" evidence="5">
    <location>
        <begin position="133"/>
        <end position="151"/>
    </location>
</feature>
<name>A0A6M1RGJ0_9BACT</name>
<feature type="transmembrane region" description="Helical" evidence="5">
    <location>
        <begin position="71"/>
        <end position="91"/>
    </location>
</feature>
<evidence type="ECO:0000256" key="3">
    <source>
        <dbReference type="ARBA" id="ARBA00022989"/>
    </source>
</evidence>
<feature type="transmembrane region" description="Helical" evidence="5">
    <location>
        <begin position="163"/>
        <end position="187"/>
    </location>
</feature>
<dbReference type="GO" id="GO:0016020">
    <property type="term" value="C:membrane"/>
    <property type="evidence" value="ECO:0007669"/>
    <property type="project" value="UniProtKB-SubCell"/>
</dbReference>
<accession>A0A6M1RGJ0</accession>
<dbReference type="InterPro" id="IPR006977">
    <property type="entry name" value="Yip1_dom"/>
</dbReference>
<comment type="caution">
    <text evidence="7">The sequence shown here is derived from an EMBL/GenBank/DDBJ whole genome shotgun (WGS) entry which is preliminary data.</text>
</comment>
<gene>
    <name evidence="7" type="ORF">G4L39_04815</name>
</gene>
<feature type="transmembrane region" description="Helical" evidence="5">
    <location>
        <begin position="103"/>
        <end position="121"/>
    </location>
</feature>
<dbReference type="EMBL" id="JAAKYA010000029">
    <property type="protein sequence ID" value="NGO38716.1"/>
    <property type="molecule type" value="Genomic_DNA"/>
</dbReference>
<dbReference type="RefSeq" id="WP_165106334.1">
    <property type="nucleotide sequence ID" value="NZ_JAAKYA010000029.1"/>
</dbReference>
<evidence type="ECO:0000313" key="8">
    <source>
        <dbReference type="Proteomes" id="UP000477311"/>
    </source>
</evidence>
<evidence type="ECO:0000256" key="1">
    <source>
        <dbReference type="ARBA" id="ARBA00004141"/>
    </source>
</evidence>
<keyword evidence="8" id="KW-1185">Reference proteome</keyword>
<dbReference type="Proteomes" id="UP000477311">
    <property type="component" value="Unassembled WGS sequence"/>
</dbReference>
<dbReference type="AlphaFoldDB" id="A0A6M1RGJ0"/>
<keyword evidence="4 5" id="KW-0472">Membrane</keyword>
<evidence type="ECO:0000256" key="4">
    <source>
        <dbReference type="ARBA" id="ARBA00023136"/>
    </source>
</evidence>
<protein>
    <submittedName>
        <fullName evidence="7">YIP1 family protein</fullName>
    </submittedName>
</protein>
<reference evidence="7 8" key="1">
    <citation type="submission" date="2020-02" db="EMBL/GenBank/DDBJ databases">
        <title>Draft genome sequence of Limisphaera ngatamarikiensis NGM72.4T, a thermophilic Verrucomicrobia grouped in subdivision 3.</title>
        <authorList>
            <person name="Carere C.R."/>
            <person name="Steen J."/>
            <person name="Hugenholtz P."/>
            <person name="Stott M.B."/>
        </authorList>
    </citation>
    <scope>NUCLEOTIDE SEQUENCE [LARGE SCALE GENOMIC DNA]</scope>
    <source>
        <strain evidence="7 8">NGM72.4</strain>
    </source>
</reference>
<dbReference type="Pfam" id="PF04893">
    <property type="entry name" value="Yip1"/>
    <property type="match status" value="1"/>
</dbReference>
<keyword evidence="2 5" id="KW-0812">Transmembrane</keyword>